<dbReference type="GeneID" id="54357374"/>
<dbReference type="Proteomes" id="UP000504637">
    <property type="component" value="Unplaced"/>
</dbReference>
<evidence type="ECO:0000313" key="1">
    <source>
        <dbReference type="Proteomes" id="UP000504637"/>
    </source>
</evidence>
<proteinExistence type="predicted"/>
<reference evidence="2" key="2">
    <citation type="submission" date="2020-04" db="EMBL/GenBank/DDBJ databases">
        <authorList>
            <consortium name="NCBI Genome Project"/>
        </authorList>
    </citation>
    <scope>NUCLEOTIDE SEQUENCE</scope>
    <source>
        <strain evidence="2">CBS 342.82</strain>
    </source>
</reference>
<dbReference type="RefSeq" id="XP_033460514.1">
    <property type="nucleotide sequence ID" value="XM_033599575.1"/>
</dbReference>
<accession>A0A6J3M6F2</accession>
<name>A0A6J3M6F2_9PEZI</name>
<gene>
    <name evidence="2" type="ORF">K489DRAFT_197006</name>
</gene>
<keyword evidence="1" id="KW-1185">Reference proteome</keyword>
<dbReference type="AlphaFoldDB" id="A0A6J3M6F2"/>
<reference evidence="2" key="3">
    <citation type="submission" date="2025-08" db="UniProtKB">
        <authorList>
            <consortium name="RefSeq"/>
        </authorList>
    </citation>
    <scope>IDENTIFICATION</scope>
    <source>
        <strain evidence="2">CBS 342.82</strain>
    </source>
</reference>
<evidence type="ECO:0000313" key="2">
    <source>
        <dbReference type="RefSeq" id="XP_033460514.1"/>
    </source>
</evidence>
<sequence length="195" mass="21800">MGNGWTSVCVCGVWGKEAGGGPWEQKGREGREGRGQRAGRLRTTRTYLVAVNQHPFTPVLYYGVYCTLLTTHTHTHTSSLNNNTMPIDARFRPYIPAACTPVILPNISLEAKKNSQRNRKVAAYRQAEGRQKRALGRNTPRTILLHHTGLKCTIHKRALYTHTYVSATFRRMSFPTALRSTSGGAKKRRCACVCL</sequence>
<protein>
    <submittedName>
        <fullName evidence="2">Uncharacterized protein</fullName>
    </submittedName>
</protein>
<reference evidence="2" key="1">
    <citation type="submission" date="2020-01" db="EMBL/GenBank/DDBJ databases">
        <authorList>
            <consortium name="DOE Joint Genome Institute"/>
            <person name="Haridas S."/>
            <person name="Albert R."/>
            <person name="Binder M."/>
            <person name="Bloem J."/>
            <person name="Labutti K."/>
            <person name="Salamov A."/>
            <person name="Andreopoulos B."/>
            <person name="Baker S.E."/>
            <person name="Barry K."/>
            <person name="Bills G."/>
            <person name="Bluhm B.H."/>
            <person name="Cannon C."/>
            <person name="Castanera R."/>
            <person name="Culley D.E."/>
            <person name="Daum C."/>
            <person name="Ezra D."/>
            <person name="Gonzalez J.B."/>
            <person name="Henrissat B."/>
            <person name="Kuo A."/>
            <person name="Liang C."/>
            <person name="Lipzen A."/>
            <person name="Lutzoni F."/>
            <person name="Magnuson J."/>
            <person name="Mondo S."/>
            <person name="Nolan M."/>
            <person name="Ohm R."/>
            <person name="Pangilinan J."/>
            <person name="Park H.-J."/>
            <person name="Ramirez L."/>
            <person name="Alfaro M."/>
            <person name="Sun H."/>
            <person name="Tritt A."/>
            <person name="Yoshinaga Y."/>
            <person name="Zwiers L.-H."/>
            <person name="Turgeon B.G."/>
            <person name="Goodwin S.B."/>
            <person name="Spatafora J.W."/>
            <person name="Crous P.W."/>
            <person name="Grigoriev I.V."/>
        </authorList>
    </citation>
    <scope>NUCLEOTIDE SEQUENCE</scope>
    <source>
        <strain evidence="2">CBS 342.82</strain>
    </source>
</reference>
<organism evidence="2">
    <name type="scientific">Dissoconium aciculare CBS 342.82</name>
    <dbReference type="NCBI Taxonomy" id="1314786"/>
    <lineage>
        <taxon>Eukaryota</taxon>
        <taxon>Fungi</taxon>
        <taxon>Dikarya</taxon>
        <taxon>Ascomycota</taxon>
        <taxon>Pezizomycotina</taxon>
        <taxon>Dothideomycetes</taxon>
        <taxon>Dothideomycetidae</taxon>
        <taxon>Mycosphaerellales</taxon>
        <taxon>Dissoconiaceae</taxon>
        <taxon>Dissoconium</taxon>
    </lineage>
</organism>